<dbReference type="GO" id="GO:0005737">
    <property type="term" value="C:cytoplasm"/>
    <property type="evidence" value="ECO:0007669"/>
    <property type="project" value="UniProtKB-SubCell"/>
</dbReference>
<dbReference type="InterPro" id="IPR000740">
    <property type="entry name" value="GrpE"/>
</dbReference>
<evidence type="ECO:0000256" key="9">
    <source>
        <dbReference type="ARBA" id="ARBA00076414"/>
    </source>
</evidence>
<dbReference type="GO" id="GO:0006457">
    <property type="term" value="P:protein folding"/>
    <property type="evidence" value="ECO:0007669"/>
    <property type="project" value="InterPro"/>
</dbReference>
<evidence type="ECO:0000256" key="10">
    <source>
        <dbReference type="HAMAP-Rule" id="MF_01151"/>
    </source>
</evidence>
<comment type="subunit">
    <text evidence="3 10">Homodimer.</text>
</comment>
<dbReference type="HAMAP" id="MF_01151">
    <property type="entry name" value="GrpE"/>
    <property type="match status" value="1"/>
</dbReference>
<dbReference type="FunFam" id="2.30.22.10:FF:000001">
    <property type="entry name" value="Protein GrpE"/>
    <property type="match status" value="1"/>
</dbReference>
<evidence type="ECO:0000256" key="11">
    <source>
        <dbReference type="RuleBase" id="RU000639"/>
    </source>
</evidence>
<sequence length="238" mass="27517">MTSRNQNPSEQRKPVTARDLRKAKEKKDRKKNKGDQDIGKPMETESLHNQEPEREAVPFSPVSEELRQEGLEPEPPEETVAFNHLQEEWLKELDEWKTKAKENEERFMKARADLENFRRRARKDQEETAKYAAASLVESLLPILDNFERALEAGATTEESKALHQGVEMIYRQFFQVLQDKGLSAIEAEGTPFNPHEHNAVMQETKEGVESGIVIQELQKGYRFKERVIRPSMVKVSS</sequence>
<feature type="coiled-coil region" evidence="13">
    <location>
        <begin position="86"/>
        <end position="127"/>
    </location>
</feature>
<dbReference type="CDD" id="cd00446">
    <property type="entry name" value="GrpE"/>
    <property type="match status" value="1"/>
</dbReference>
<dbReference type="EMBL" id="CP048104">
    <property type="protein sequence ID" value="QKG84959.1"/>
    <property type="molecule type" value="Genomic_DNA"/>
</dbReference>
<keyword evidence="13" id="KW-0175">Coiled coil</keyword>
<evidence type="ECO:0000256" key="6">
    <source>
        <dbReference type="ARBA" id="ARBA00023186"/>
    </source>
</evidence>
<dbReference type="SUPFAM" id="SSF51064">
    <property type="entry name" value="Head domain of nucleotide exchange factor GrpE"/>
    <property type="match status" value="1"/>
</dbReference>
<keyword evidence="5 10" id="KW-0346">Stress response</keyword>
<dbReference type="AlphaFoldDB" id="A0A7D3XJM4"/>
<dbReference type="SUPFAM" id="SSF58014">
    <property type="entry name" value="Coiled-coil domain of nucleotide exchange factor GrpE"/>
    <property type="match status" value="1"/>
</dbReference>
<dbReference type="PANTHER" id="PTHR21237:SF23">
    <property type="entry name" value="GRPE PROTEIN HOMOLOG, MITOCHONDRIAL"/>
    <property type="match status" value="1"/>
</dbReference>
<protein>
    <recommendedName>
        <fullName evidence="8 10">Protein GrpE</fullName>
    </recommendedName>
    <alternativeName>
        <fullName evidence="9 10">HSP-70 cofactor</fullName>
    </alternativeName>
</protein>
<keyword evidence="6 10" id="KW-0143">Chaperone</keyword>
<keyword evidence="16" id="KW-1185">Reference proteome</keyword>
<name>A0A7D3XJM4_9BACL</name>
<dbReference type="GO" id="GO:0051082">
    <property type="term" value="F:unfolded protein binding"/>
    <property type="evidence" value="ECO:0007669"/>
    <property type="project" value="TreeGrafter"/>
</dbReference>
<dbReference type="RefSeq" id="WP_173223159.1">
    <property type="nucleotide sequence ID" value="NZ_CP048104.1"/>
</dbReference>
<dbReference type="GO" id="GO:0042803">
    <property type="term" value="F:protein homodimerization activity"/>
    <property type="evidence" value="ECO:0007669"/>
    <property type="project" value="InterPro"/>
</dbReference>
<evidence type="ECO:0000256" key="7">
    <source>
        <dbReference type="ARBA" id="ARBA00053401"/>
    </source>
</evidence>
<comment type="function">
    <text evidence="7 10 11">Participates actively in the response to hyperosmotic and heat shock by preventing the aggregation of stress-denatured proteins, in association with DnaK and GrpE. It is the nucleotide exchange factor for DnaK and may function as a thermosensor. Unfolded proteins bind initially to DnaJ; upon interaction with the DnaJ-bound protein, DnaK hydrolyzes its bound ATP, resulting in the formation of a stable complex. GrpE releases ADP from DnaK; ATP binding to DnaK triggers the release of the substrate protein, thus completing the reaction cycle. Several rounds of ATP-dependent interactions between DnaJ, DnaK and GrpE are required for fully efficient folding.</text>
</comment>
<dbReference type="Gene3D" id="3.90.20.20">
    <property type="match status" value="1"/>
</dbReference>
<feature type="compositionally biased region" description="Basic and acidic residues" evidence="14">
    <location>
        <begin position="33"/>
        <end position="56"/>
    </location>
</feature>
<evidence type="ECO:0000256" key="13">
    <source>
        <dbReference type="SAM" id="Coils"/>
    </source>
</evidence>
<evidence type="ECO:0000256" key="5">
    <source>
        <dbReference type="ARBA" id="ARBA00023016"/>
    </source>
</evidence>
<dbReference type="PANTHER" id="PTHR21237">
    <property type="entry name" value="GRPE PROTEIN"/>
    <property type="match status" value="1"/>
</dbReference>
<feature type="region of interest" description="Disordered" evidence="14">
    <location>
        <begin position="1"/>
        <end position="79"/>
    </location>
</feature>
<dbReference type="GO" id="GO:0000774">
    <property type="term" value="F:adenyl-nucleotide exchange factor activity"/>
    <property type="evidence" value="ECO:0007669"/>
    <property type="project" value="InterPro"/>
</dbReference>
<proteinExistence type="inferred from homology"/>
<evidence type="ECO:0000313" key="16">
    <source>
        <dbReference type="Proteomes" id="UP000503088"/>
    </source>
</evidence>
<dbReference type="KEGG" id="kpul:GXN76_11090"/>
<evidence type="ECO:0000313" key="15">
    <source>
        <dbReference type="EMBL" id="QKG84959.1"/>
    </source>
</evidence>
<evidence type="ECO:0000256" key="12">
    <source>
        <dbReference type="RuleBase" id="RU004478"/>
    </source>
</evidence>
<dbReference type="Proteomes" id="UP000503088">
    <property type="component" value="Chromosome"/>
</dbReference>
<dbReference type="PROSITE" id="PS01071">
    <property type="entry name" value="GRPE"/>
    <property type="match status" value="1"/>
</dbReference>
<evidence type="ECO:0000256" key="2">
    <source>
        <dbReference type="ARBA" id="ARBA00009054"/>
    </source>
</evidence>
<feature type="compositionally biased region" description="Basic and acidic residues" evidence="14">
    <location>
        <begin position="10"/>
        <end position="26"/>
    </location>
</feature>
<accession>A0A7D3XJM4</accession>
<organism evidence="15 16">
    <name type="scientific">Kroppenstedtia pulmonis</name>
    <dbReference type="NCBI Taxonomy" id="1380685"/>
    <lineage>
        <taxon>Bacteria</taxon>
        <taxon>Bacillati</taxon>
        <taxon>Bacillota</taxon>
        <taxon>Bacilli</taxon>
        <taxon>Bacillales</taxon>
        <taxon>Thermoactinomycetaceae</taxon>
        <taxon>Kroppenstedtia</taxon>
    </lineage>
</organism>
<reference evidence="15 16" key="1">
    <citation type="submission" date="2020-01" db="EMBL/GenBank/DDBJ databases">
        <authorList>
            <person name="Gulvik C.A."/>
            <person name="Batra D.G."/>
        </authorList>
    </citation>
    <scope>NUCLEOTIDE SEQUENCE [LARGE SCALE GENOMIC DNA]</scope>
    <source>
        <strain evidence="15 16">W9323</strain>
    </source>
</reference>
<keyword evidence="4 10" id="KW-0963">Cytoplasm</keyword>
<dbReference type="PRINTS" id="PR00773">
    <property type="entry name" value="GRPEPROTEIN"/>
</dbReference>
<comment type="subcellular location">
    <subcellularLocation>
        <location evidence="1 10">Cytoplasm</location>
    </subcellularLocation>
</comment>
<dbReference type="InterPro" id="IPR013805">
    <property type="entry name" value="GrpE_CC"/>
</dbReference>
<evidence type="ECO:0000256" key="8">
    <source>
        <dbReference type="ARBA" id="ARBA00072274"/>
    </source>
</evidence>
<gene>
    <name evidence="10 15" type="primary">grpE</name>
    <name evidence="15" type="ORF">GXN76_11090</name>
</gene>
<dbReference type="NCBIfam" id="NF010738">
    <property type="entry name" value="PRK14140.1"/>
    <property type="match status" value="1"/>
</dbReference>
<dbReference type="Pfam" id="PF01025">
    <property type="entry name" value="GrpE"/>
    <property type="match status" value="1"/>
</dbReference>
<dbReference type="InterPro" id="IPR009012">
    <property type="entry name" value="GrpE_head"/>
</dbReference>
<evidence type="ECO:0000256" key="3">
    <source>
        <dbReference type="ARBA" id="ARBA00011738"/>
    </source>
</evidence>
<evidence type="ECO:0000256" key="1">
    <source>
        <dbReference type="ARBA" id="ARBA00004496"/>
    </source>
</evidence>
<dbReference type="GO" id="GO:0051087">
    <property type="term" value="F:protein-folding chaperone binding"/>
    <property type="evidence" value="ECO:0007669"/>
    <property type="project" value="InterPro"/>
</dbReference>
<evidence type="ECO:0000256" key="14">
    <source>
        <dbReference type="SAM" id="MobiDB-lite"/>
    </source>
</evidence>
<comment type="similarity">
    <text evidence="2 10 12">Belongs to the GrpE family.</text>
</comment>
<dbReference type="Gene3D" id="2.30.22.10">
    <property type="entry name" value="Head domain of nucleotide exchange factor GrpE"/>
    <property type="match status" value="1"/>
</dbReference>
<evidence type="ECO:0000256" key="4">
    <source>
        <dbReference type="ARBA" id="ARBA00022490"/>
    </source>
</evidence>